<evidence type="ECO:0000313" key="1">
    <source>
        <dbReference type="EMBL" id="KAJ8111122.1"/>
    </source>
</evidence>
<dbReference type="EMBL" id="JAPESX010001833">
    <property type="protein sequence ID" value="KAJ8111122.1"/>
    <property type="molecule type" value="Genomic_DNA"/>
</dbReference>
<proteinExistence type="predicted"/>
<comment type="caution">
    <text evidence="1">The sequence shown here is derived from an EMBL/GenBank/DDBJ whole genome shotgun (WGS) entry which is preliminary data.</text>
</comment>
<protein>
    <submittedName>
        <fullName evidence="1">Uncharacterized protein</fullName>
    </submittedName>
</protein>
<dbReference type="Proteomes" id="UP001153334">
    <property type="component" value="Unassembled WGS sequence"/>
</dbReference>
<reference evidence="1" key="1">
    <citation type="submission" date="2022-11" db="EMBL/GenBank/DDBJ databases">
        <title>Genome Sequence of Nemania bipapillata.</title>
        <authorList>
            <person name="Buettner E."/>
        </authorList>
    </citation>
    <scope>NUCLEOTIDE SEQUENCE</scope>
    <source>
        <strain evidence="1">CP14</strain>
    </source>
</reference>
<keyword evidence="2" id="KW-1185">Reference proteome</keyword>
<name>A0ACC2I7H1_9PEZI</name>
<sequence>MPFNIHTISQCGRSLFISDTIFTTITIGVLGLRFWSAYIAKRKMYADDYTAVAAFVSKSVLTGAAYWGTFNGLGKAISELTLDELTVQVKVCISLRAYFL</sequence>
<organism evidence="1 2">
    <name type="scientific">Nemania bipapillata</name>
    <dbReference type="NCBI Taxonomy" id="110536"/>
    <lineage>
        <taxon>Eukaryota</taxon>
        <taxon>Fungi</taxon>
        <taxon>Dikarya</taxon>
        <taxon>Ascomycota</taxon>
        <taxon>Pezizomycotina</taxon>
        <taxon>Sordariomycetes</taxon>
        <taxon>Xylariomycetidae</taxon>
        <taxon>Xylariales</taxon>
        <taxon>Xylariaceae</taxon>
        <taxon>Nemania</taxon>
    </lineage>
</organism>
<gene>
    <name evidence="1" type="ORF">ONZ43_g5699</name>
</gene>
<accession>A0ACC2I7H1</accession>
<evidence type="ECO:0000313" key="2">
    <source>
        <dbReference type="Proteomes" id="UP001153334"/>
    </source>
</evidence>